<feature type="region of interest" description="Disordered" evidence="6">
    <location>
        <begin position="89"/>
        <end position="126"/>
    </location>
</feature>
<name>A0A9Q1DVS7_CONCO</name>
<dbReference type="GO" id="GO:0000976">
    <property type="term" value="F:transcription cis-regulatory region binding"/>
    <property type="evidence" value="ECO:0007669"/>
    <property type="project" value="TreeGrafter"/>
</dbReference>
<dbReference type="InterPro" id="IPR039091">
    <property type="entry name" value="AHR/AHRR"/>
</dbReference>
<dbReference type="EMBL" id="JAFJMO010000003">
    <property type="protein sequence ID" value="KAJ8282648.1"/>
    <property type="molecule type" value="Genomic_DNA"/>
</dbReference>
<keyword evidence="2" id="KW-0805">Transcription regulation</keyword>
<feature type="region of interest" description="Disordered" evidence="6">
    <location>
        <begin position="210"/>
        <end position="317"/>
    </location>
</feature>
<feature type="compositionally biased region" description="Polar residues" evidence="6">
    <location>
        <begin position="230"/>
        <end position="242"/>
    </location>
</feature>
<evidence type="ECO:0000256" key="2">
    <source>
        <dbReference type="ARBA" id="ARBA00023015"/>
    </source>
</evidence>
<sequence>EEEGGEHLRKRSLHLPFTFATGEALLYQTSYPGPGFPDNLAGKGKGGKSKKGKASKDDPDPCSLLGAMMSQDESLYVYQPAAQPKLSFHSSLFGGEGGDRDSFPGPSGAGESWNPPDGGSGGCAEGSSFDPLLATLDSLSLGDEAESCSNSELFSALENLGLNAEDLELLLLDERMIRVEVEPDYIPSLNDLLTNSEILSYVHDSLEGRVEEVSDVRPPRPLPAAPLVETTPTPGPSSQATPASYPAFKPQRQPPILQLSQQMQQHVDRQPAPGRGDSWRPRAESQGPRASGPSLARRADSRAQPSENGLRGWEQPVRSWAPQQVHTGPGIQEALGSSCSRCHQQEALSGSEALDPGLRQPQNQWQQNQLLLQFRSQCHFKQNGADEGAPLNGVYPPLGQQPVEQQQWQGYGSGHQGSLLSRADGPCFPNRRAVAGGDTSGTLLMDYSASEIPGGEFMANGVLSDVGAYQAVAANTSSYQGVLQKPQQQPRPGEAVPPCFSQYPSQDSTLEHILGLGLSQQLPSLESYGLFPPTLPADTSHNKMENGCMVNGGSTAYSGNCTMPNGAAIIPADAAQPCPEAAPLPDPRTSGFYL</sequence>
<protein>
    <recommendedName>
        <fullName evidence="9">Aryl hydrocarbon receptor</fullName>
    </recommendedName>
</protein>
<dbReference type="PANTHER" id="PTHR10649:SF18">
    <property type="entry name" value="ARYL HYDROCARBON RECEPTOR 1 BETA"/>
    <property type="match status" value="1"/>
</dbReference>
<dbReference type="GO" id="GO:0034751">
    <property type="term" value="C:aryl hydrocarbon receptor complex"/>
    <property type="evidence" value="ECO:0007669"/>
    <property type="project" value="TreeGrafter"/>
</dbReference>
<dbReference type="GO" id="GO:0005634">
    <property type="term" value="C:nucleus"/>
    <property type="evidence" value="ECO:0007669"/>
    <property type="project" value="UniProtKB-SubCell"/>
</dbReference>
<dbReference type="AlphaFoldDB" id="A0A9Q1DVS7"/>
<evidence type="ECO:0008006" key="9">
    <source>
        <dbReference type="Google" id="ProtNLM"/>
    </source>
</evidence>
<evidence type="ECO:0000256" key="3">
    <source>
        <dbReference type="ARBA" id="ARBA00023125"/>
    </source>
</evidence>
<dbReference type="GO" id="GO:0004879">
    <property type="term" value="F:nuclear receptor activity"/>
    <property type="evidence" value="ECO:0007669"/>
    <property type="project" value="TreeGrafter"/>
</dbReference>
<dbReference type="GO" id="GO:0006805">
    <property type="term" value="P:xenobiotic metabolic process"/>
    <property type="evidence" value="ECO:0007669"/>
    <property type="project" value="InterPro"/>
</dbReference>
<evidence type="ECO:0000313" key="7">
    <source>
        <dbReference type="EMBL" id="KAJ8282648.1"/>
    </source>
</evidence>
<keyword evidence="3" id="KW-0238">DNA-binding</keyword>
<organism evidence="7 8">
    <name type="scientific">Conger conger</name>
    <name type="common">Conger eel</name>
    <name type="synonym">Muraena conger</name>
    <dbReference type="NCBI Taxonomy" id="82655"/>
    <lineage>
        <taxon>Eukaryota</taxon>
        <taxon>Metazoa</taxon>
        <taxon>Chordata</taxon>
        <taxon>Craniata</taxon>
        <taxon>Vertebrata</taxon>
        <taxon>Euteleostomi</taxon>
        <taxon>Actinopterygii</taxon>
        <taxon>Neopterygii</taxon>
        <taxon>Teleostei</taxon>
        <taxon>Anguilliformes</taxon>
        <taxon>Congridae</taxon>
        <taxon>Conger</taxon>
    </lineage>
</organism>
<dbReference type="OrthoDB" id="6099906at2759"/>
<comment type="subcellular location">
    <subcellularLocation>
        <location evidence="1">Nucleus</location>
    </subcellularLocation>
</comment>
<reference evidence="7" key="1">
    <citation type="journal article" date="2023" name="Science">
        <title>Genome structures resolve the early diversification of teleost fishes.</title>
        <authorList>
            <person name="Parey E."/>
            <person name="Louis A."/>
            <person name="Montfort J."/>
            <person name="Bouchez O."/>
            <person name="Roques C."/>
            <person name="Iampietro C."/>
            <person name="Lluch J."/>
            <person name="Castinel A."/>
            <person name="Donnadieu C."/>
            <person name="Desvignes T."/>
            <person name="Floi Bucao C."/>
            <person name="Jouanno E."/>
            <person name="Wen M."/>
            <person name="Mejri S."/>
            <person name="Dirks R."/>
            <person name="Jansen H."/>
            <person name="Henkel C."/>
            <person name="Chen W.J."/>
            <person name="Zahm M."/>
            <person name="Cabau C."/>
            <person name="Klopp C."/>
            <person name="Thompson A.W."/>
            <person name="Robinson-Rechavi M."/>
            <person name="Braasch I."/>
            <person name="Lecointre G."/>
            <person name="Bobe J."/>
            <person name="Postlethwait J.H."/>
            <person name="Berthelot C."/>
            <person name="Roest Crollius H."/>
            <person name="Guiguen Y."/>
        </authorList>
    </citation>
    <scope>NUCLEOTIDE SEQUENCE</scope>
    <source>
        <strain evidence="7">Concon-B</strain>
    </source>
</reference>
<feature type="region of interest" description="Disordered" evidence="6">
    <location>
        <begin position="28"/>
        <end position="66"/>
    </location>
</feature>
<gene>
    <name evidence="7" type="ORF">COCON_G00051670</name>
</gene>
<keyword evidence="5" id="KW-0539">Nucleus</keyword>
<evidence type="ECO:0000256" key="6">
    <source>
        <dbReference type="SAM" id="MobiDB-lite"/>
    </source>
</evidence>
<dbReference type="PANTHER" id="PTHR10649">
    <property type="entry name" value="ARYL HYDROCARBON RECEPTOR"/>
    <property type="match status" value="1"/>
</dbReference>
<accession>A0A9Q1DVS7</accession>
<evidence type="ECO:0000256" key="4">
    <source>
        <dbReference type="ARBA" id="ARBA00023163"/>
    </source>
</evidence>
<proteinExistence type="predicted"/>
<keyword evidence="4" id="KW-0804">Transcription</keyword>
<evidence type="ECO:0000313" key="8">
    <source>
        <dbReference type="Proteomes" id="UP001152803"/>
    </source>
</evidence>
<comment type="caution">
    <text evidence="7">The sequence shown here is derived from an EMBL/GenBank/DDBJ whole genome shotgun (WGS) entry which is preliminary data.</text>
</comment>
<feature type="non-terminal residue" evidence="7">
    <location>
        <position position="1"/>
    </location>
</feature>
<dbReference type="Proteomes" id="UP001152803">
    <property type="component" value="Unassembled WGS sequence"/>
</dbReference>
<evidence type="ECO:0000256" key="1">
    <source>
        <dbReference type="ARBA" id="ARBA00004123"/>
    </source>
</evidence>
<evidence type="ECO:0000256" key="5">
    <source>
        <dbReference type="ARBA" id="ARBA00023242"/>
    </source>
</evidence>
<keyword evidence="8" id="KW-1185">Reference proteome</keyword>